<evidence type="ECO:0000313" key="3">
    <source>
        <dbReference type="Proteomes" id="UP000001031"/>
    </source>
</evidence>
<evidence type="ECO:0000256" key="1">
    <source>
        <dbReference type="SAM" id="Phobius"/>
    </source>
</evidence>
<feature type="transmembrane region" description="Helical" evidence="1">
    <location>
        <begin position="116"/>
        <end position="134"/>
    </location>
</feature>
<feature type="transmembrane region" description="Helical" evidence="1">
    <location>
        <begin position="44"/>
        <end position="73"/>
    </location>
</feature>
<keyword evidence="1" id="KW-0812">Transmembrane</keyword>
<protein>
    <submittedName>
        <fullName evidence="2">Uncharacterized protein</fullName>
    </submittedName>
</protein>
<evidence type="ECO:0000313" key="2">
    <source>
        <dbReference type="EMBL" id="ACD04051.1"/>
    </source>
</evidence>
<dbReference type="EMBL" id="CP001071">
    <property type="protein sequence ID" value="ACD04051.1"/>
    <property type="molecule type" value="Genomic_DNA"/>
</dbReference>
<dbReference type="Proteomes" id="UP000001031">
    <property type="component" value="Chromosome"/>
</dbReference>
<dbReference type="RefSeq" id="WP_012419266.1">
    <property type="nucleotide sequence ID" value="NC_010655.1"/>
</dbReference>
<organism evidence="2 3">
    <name type="scientific">Akkermansia muciniphila (strain ATCC BAA-835 / DSM 22959 / JCM 33894 / BCRC 81048 / CCUG 64013 / CIP 107961 / Muc)</name>
    <dbReference type="NCBI Taxonomy" id="349741"/>
    <lineage>
        <taxon>Bacteria</taxon>
        <taxon>Pseudomonadati</taxon>
        <taxon>Verrucomicrobiota</taxon>
        <taxon>Verrucomicrobiia</taxon>
        <taxon>Verrucomicrobiales</taxon>
        <taxon>Akkermansiaceae</taxon>
        <taxon>Akkermansia</taxon>
    </lineage>
</organism>
<dbReference type="AlphaFoldDB" id="B2UMA2"/>
<keyword evidence="1" id="KW-1133">Transmembrane helix</keyword>
<feature type="transmembrane region" description="Helical" evidence="1">
    <location>
        <begin position="184"/>
        <end position="207"/>
    </location>
</feature>
<dbReference type="PaxDb" id="349741-Amuc_0207"/>
<keyword evidence="1" id="KW-0472">Membrane</keyword>
<proteinExistence type="predicted"/>
<feature type="transmembrane region" description="Helical" evidence="1">
    <location>
        <begin position="12"/>
        <end position="38"/>
    </location>
</feature>
<reference evidence="3" key="1">
    <citation type="journal article" date="2011" name="PLoS ONE">
        <title>The genome of Akkermansia muciniphila, a dedicated intestinal mucin degrader, and its use in exploring intestinal metagenomes.</title>
        <authorList>
            <person name="van Passel M.W."/>
            <person name="Kant R."/>
            <person name="Zoetendal E.G."/>
            <person name="Plugge C.M."/>
            <person name="Derrien M."/>
            <person name="Malfatti S.A."/>
            <person name="Chain P.S."/>
            <person name="Woyke T."/>
            <person name="Palva A."/>
            <person name="de Vos W.M."/>
            <person name="Smidt H."/>
        </authorList>
    </citation>
    <scope>NUCLEOTIDE SEQUENCE [LARGE SCALE GENOMIC DNA]</scope>
    <source>
        <strain evidence="3">ATCC BAA-835 / DSM 22959 / JCM 33894 / BCRC 81048 / CCUG 64013 / CIP 107961 / Muc</strain>
    </source>
</reference>
<dbReference type="HOGENOM" id="CLU_1187922_0_0_0"/>
<accession>B2UMA2</accession>
<feature type="transmembrane region" description="Helical" evidence="1">
    <location>
        <begin position="85"/>
        <end position="104"/>
    </location>
</feature>
<feature type="transmembrane region" description="Helical" evidence="1">
    <location>
        <begin position="146"/>
        <end position="172"/>
    </location>
</feature>
<gene>
    <name evidence="2" type="ordered locus">Amuc_0207</name>
</gene>
<sequence length="233" mass="25164">MNWMIYPAARAFIKVCAVLFGAGAAAAVLIHLFMPFFLRSPRTAAPFLLLGTGAELLSILSLSFLMFWGARVLLASRGSRITRNLSMLAFLPALYALLIPFAGMPVPSQYTEMDRVWEAVLLLAAVISFFSFPYTAGYEAAGRRLFLAWGIAAAGCGLQSALFFLAILLRQFLSTAVPSLAVPVAWLAVLLSCGLEIMLAALSAILAQRLFKEVMSIASMPEPIDPSMPGNRP</sequence>
<dbReference type="KEGG" id="amu:Amuc_0207"/>
<keyword evidence="3" id="KW-1185">Reference proteome</keyword>
<name>B2UMA2_AKKM8</name>
<dbReference type="OrthoDB" id="200004at2"/>